<dbReference type="Gene3D" id="3.10.620.30">
    <property type="match status" value="1"/>
</dbReference>
<name>A0A5N7MU19_9HYPH</name>
<dbReference type="RefSeq" id="WP_152716828.1">
    <property type="nucleotide sequence ID" value="NZ_VOSJ01000319.1"/>
</dbReference>
<sequence>MLRVSNGDFRTGSDAQSGRVAFLIAIAVSVFLVAAGSPSPLAGATSLLPPTAEALRVRERAPPTLAWTSFCGQLPDECTVDRAEPAIIRLSPAIWSTIIEVNERVNRTILPVTDRDHWGVIDRWNYPDDGFGDCEDIQLLKRRLLVEARLPRRAMRMTVVADEEGQGHAVLMLRTDRGDFILDNKRDEVLPSQGTGYRYVKREGSDSTEWVWVGEQVSAMVTAKK</sequence>
<dbReference type="Pfam" id="PF06035">
    <property type="entry name" value="Peptidase_C93"/>
    <property type="match status" value="1"/>
</dbReference>
<comment type="caution">
    <text evidence="2">The sequence shown here is derived from an EMBL/GenBank/DDBJ whole genome shotgun (WGS) entry which is preliminary data.</text>
</comment>
<evidence type="ECO:0000313" key="2">
    <source>
        <dbReference type="EMBL" id="MPR29959.1"/>
    </source>
</evidence>
<keyword evidence="1" id="KW-0812">Transmembrane</keyword>
<dbReference type="PANTHER" id="PTHR39327:SF1">
    <property type="entry name" value="BLR5470 PROTEIN"/>
    <property type="match status" value="1"/>
</dbReference>
<dbReference type="AlphaFoldDB" id="A0A5N7MU19"/>
<dbReference type="InterPro" id="IPR010319">
    <property type="entry name" value="Transglutaminase-like_Cys_pept"/>
</dbReference>
<dbReference type="OrthoDB" id="7206808at2"/>
<keyword evidence="3" id="KW-1185">Reference proteome</keyword>
<accession>A0A5N7MU19</accession>
<proteinExistence type="predicted"/>
<dbReference type="PANTHER" id="PTHR39327">
    <property type="match status" value="1"/>
</dbReference>
<dbReference type="EMBL" id="VOSK01000291">
    <property type="protein sequence ID" value="MPR29959.1"/>
    <property type="molecule type" value="Genomic_DNA"/>
</dbReference>
<keyword evidence="1" id="KW-1133">Transmembrane helix</keyword>
<reference evidence="2 3" key="1">
    <citation type="journal article" date="2019" name="Syst. Appl. Microbiol.">
        <title>Microvirga tunisiensis sp. nov., a root nodule symbiotic bacterium isolated from Lupinus micranthus and L. luteus grown in Northern Tunisia.</title>
        <authorList>
            <person name="Msaddak A."/>
            <person name="Rejili M."/>
            <person name="Duran D."/>
            <person name="Mars M."/>
            <person name="Palacios J.M."/>
            <person name="Ruiz-Argueso T."/>
            <person name="Rey L."/>
            <person name="Imperial J."/>
        </authorList>
    </citation>
    <scope>NUCLEOTIDE SEQUENCE [LARGE SCALE GENOMIC DNA]</scope>
    <source>
        <strain evidence="2 3">Lmie10</strain>
    </source>
</reference>
<keyword evidence="1" id="KW-0472">Membrane</keyword>
<protein>
    <submittedName>
        <fullName evidence="2">Transglutaminase</fullName>
    </submittedName>
</protein>
<evidence type="ECO:0000313" key="3">
    <source>
        <dbReference type="Proteomes" id="UP000403266"/>
    </source>
</evidence>
<dbReference type="Proteomes" id="UP000403266">
    <property type="component" value="Unassembled WGS sequence"/>
</dbReference>
<gene>
    <name evidence="2" type="ORF">FS320_34090</name>
</gene>
<feature type="transmembrane region" description="Helical" evidence="1">
    <location>
        <begin position="20"/>
        <end position="41"/>
    </location>
</feature>
<organism evidence="2 3">
    <name type="scientific">Microvirga tunisiensis</name>
    <dbReference type="NCBI Taxonomy" id="2108360"/>
    <lineage>
        <taxon>Bacteria</taxon>
        <taxon>Pseudomonadati</taxon>
        <taxon>Pseudomonadota</taxon>
        <taxon>Alphaproteobacteria</taxon>
        <taxon>Hyphomicrobiales</taxon>
        <taxon>Methylobacteriaceae</taxon>
        <taxon>Microvirga</taxon>
    </lineage>
</organism>
<evidence type="ECO:0000256" key="1">
    <source>
        <dbReference type="SAM" id="Phobius"/>
    </source>
</evidence>